<sequence length="364" mass="39513">MTPSPVIDHLFFCLRREDEEELNKEEGVQVVKMPSPVAKGIIITVAALVAAGIAVYESPQFREWVNNSRRKIAVALHNLGDEIQPQGSTSSAREDISMMEEVGPAAEERRRIAREEIQKRAAALEERRKRYQGGLFGSFDALVDENGKLLRPDSREPTDSTLANSTAVDLPSSQLVHRGAKEPDVSASVSAIRPADTMADSDKLHLEIPSTGNRSASLVDLTPTSDDTDIDFFASTGDKSEEAERSVLSSATDQERMSASSHTEEGSQTIYEHPESSLIDSNRELRSPFSDLSELNTTGFEQQERSSTPSTAGSFSHVYESAEDATSDGTLCDLGRSIDGVATPASWSEVGSVVSNEDLGHHGF</sequence>
<dbReference type="Proteomes" id="UP000653565">
    <property type="component" value="Unassembled WGS sequence"/>
</dbReference>
<evidence type="ECO:0000256" key="1">
    <source>
        <dbReference type="SAM" id="MobiDB-lite"/>
    </source>
</evidence>
<evidence type="ECO:0000313" key="3">
    <source>
        <dbReference type="Proteomes" id="UP000653565"/>
    </source>
</evidence>
<dbReference type="OrthoDB" id="3926760at2759"/>
<accession>A0A8H4H2D7</accession>
<comment type="caution">
    <text evidence="2">The sequence shown here is derived from an EMBL/GenBank/DDBJ whole genome shotgun (WGS) entry which is preliminary data.</text>
</comment>
<feature type="region of interest" description="Disordered" evidence="1">
    <location>
        <begin position="214"/>
        <end position="280"/>
    </location>
</feature>
<feature type="compositionally biased region" description="Polar residues" evidence="1">
    <location>
        <begin position="247"/>
        <end position="270"/>
    </location>
</feature>
<gene>
    <name evidence="2" type="ORF">CNMCM6805_002914</name>
</gene>
<organism evidence="2 3">
    <name type="scientific">Aspergillus fumigatiaffinis</name>
    <dbReference type="NCBI Taxonomy" id="340414"/>
    <lineage>
        <taxon>Eukaryota</taxon>
        <taxon>Fungi</taxon>
        <taxon>Dikarya</taxon>
        <taxon>Ascomycota</taxon>
        <taxon>Pezizomycotina</taxon>
        <taxon>Eurotiomycetes</taxon>
        <taxon>Eurotiomycetidae</taxon>
        <taxon>Eurotiales</taxon>
        <taxon>Aspergillaceae</taxon>
        <taxon>Aspergillus</taxon>
        <taxon>Aspergillus subgen. Fumigati</taxon>
    </lineage>
</organism>
<dbReference type="EMBL" id="JAAAPX010000017">
    <property type="protein sequence ID" value="KAF4242401.1"/>
    <property type="molecule type" value="Genomic_DNA"/>
</dbReference>
<name>A0A8H4H2D7_9EURO</name>
<keyword evidence="3" id="KW-1185">Reference proteome</keyword>
<proteinExistence type="predicted"/>
<evidence type="ECO:0000313" key="2">
    <source>
        <dbReference type="EMBL" id="KAF4242401.1"/>
    </source>
</evidence>
<protein>
    <submittedName>
        <fullName evidence="2">Uncharacterized protein</fullName>
    </submittedName>
</protein>
<dbReference type="AlphaFoldDB" id="A0A8H4H2D7"/>
<reference evidence="2" key="2">
    <citation type="submission" date="2020-04" db="EMBL/GenBank/DDBJ databases">
        <authorList>
            <person name="Santos R.A.C."/>
            <person name="Steenwyk J.L."/>
            <person name="Rivero-Menendez O."/>
            <person name="Mead M.E."/>
            <person name="Silva L.P."/>
            <person name="Bastos R.W."/>
            <person name="Alastruey-Izquierdo A."/>
            <person name="Goldman G.H."/>
            <person name="Rokas A."/>
        </authorList>
    </citation>
    <scope>NUCLEOTIDE SEQUENCE</scope>
    <source>
        <strain evidence="2">CNM-CM6805</strain>
    </source>
</reference>
<reference evidence="2" key="1">
    <citation type="journal article" date="2020" name="bioRxiv">
        <title>Genomic and phenotypic heterogeneity of clinical isolates of the human pathogens Aspergillus fumigatus, Aspergillus lentulus and Aspergillus fumigatiaffinis.</title>
        <authorList>
            <person name="dos Santos R.A.C."/>
            <person name="Steenwyk J.L."/>
            <person name="Rivero-Menendez O."/>
            <person name="Mead M.E."/>
            <person name="Silva L.P."/>
            <person name="Bastos R.W."/>
            <person name="Alastruey-Izquierdo A."/>
            <person name="Goldman G.H."/>
            <person name="Rokas A."/>
        </authorList>
    </citation>
    <scope>NUCLEOTIDE SEQUENCE</scope>
    <source>
        <strain evidence="2">CNM-CM6805</strain>
    </source>
</reference>